<evidence type="ECO:0000259" key="11">
    <source>
        <dbReference type="PROSITE" id="PS51456"/>
    </source>
</evidence>
<dbReference type="Gene3D" id="1.20.5.1160">
    <property type="entry name" value="Vasodilator-stimulated phosphoprotein"/>
    <property type="match status" value="1"/>
</dbReference>
<evidence type="ECO:0000256" key="4">
    <source>
        <dbReference type="ARBA" id="ARBA00023054"/>
    </source>
</evidence>
<dbReference type="Gene3D" id="3.40.850.10">
    <property type="entry name" value="Kinesin motor domain"/>
    <property type="match status" value="1"/>
</dbReference>
<dbReference type="GO" id="GO:0016020">
    <property type="term" value="C:membrane"/>
    <property type="evidence" value="ECO:0007669"/>
    <property type="project" value="TreeGrafter"/>
</dbReference>
<reference evidence="13 14" key="1">
    <citation type="submission" date="2024-05" db="EMBL/GenBank/DDBJ databases">
        <authorList>
            <person name="Wallberg A."/>
        </authorList>
    </citation>
    <scope>NUCLEOTIDE SEQUENCE [LARGE SCALE GENOMIC DNA]</scope>
</reference>
<evidence type="ECO:0000259" key="12">
    <source>
        <dbReference type="PROSITE" id="PS51844"/>
    </source>
</evidence>
<dbReference type="InterPro" id="IPR002928">
    <property type="entry name" value="Myosin_tail"/>
</dbReference>
<evidence type="ECO:0000256" key="2">
    <source>
        <dbReference type="ARBA" id="ARBA00022741"/>
    </source>
</evidence>
<dbReference type="GO" id="GO:0000146">
    <property type="term" value="F:microfilament motor activity"/>
    <property type="evidence" value="ECO:0007669"/>
    <property type="project" value="TreeGrafter"/>
</dbReference>
<keyword evidence="3 8" id="KW-0067">ATP-binding</keyword>
<dbReference type="FunFam" id="1.20.5.370:FF:000008">
    <property type="entry name" value="Myosin heavy chain"/>
    <property type="match status" value="1"/>
</dbReference>
<organism evidence="13 14">
    <name type="scientific">Meganyctiphanes norvegica</name>
    <name type="common">Northern krill</name>
    <name type="synonym">Thysanopoda norvegica</name>
    <dbReference type="NCBI Taxonomy" id="48144"/>
    <lineage>
        <taxon>Eukaryota</taxon>
        <taxon>Metazoa</taxon>
        <taxon>Ecdysozoa</taxon>
        <taxon>Arthropoda</taxon>
        <taxon>Crustacea</taxon>
        <taxon>Multicrustacea</taxon>
        <taxon>Malacostraca</taxon>
        <taxon>Eumalacostraca</taxon>
        <taxon>Eucarida</taxon>
        <taxon>Euphausiacea</taxon>
        <taxon>Euphausiidae</taxon>
        <taxon>Meganyctiphanes</taxon>
    </lineage>
</organism>
<dbReference type="Gene3D" id="1.20.5.4820">
    <property type="match status" value="1"/>
</dbReference>
<feature type="coiled-coil region" evidence="9">
    <location>
        <begin position="1108"/>
        <end position="1248"/>
    </location>
</feature>
<dbReference type="PROSITE" id="PS50096">
    <property type="entry name" value="IQ"/>
    <property type="match status" value="1"/>
</dbReference>
<dbReference type="InterPro" id="IPR027417">
    <property type="entry name" value="P-loop_NTPase"/>
</dbReference>
<keyword evidence="5 8" id="KW-0518">Myosin</keyword>
<evidence type="ECO:0000256" key="8">
    <source>
        <dbReference type="PROSITE-ProRule" id="PRU00782"/>
    </source>
</evidence>
<dbReference type="PANTHER" id="PTHR13140:SF857">
    <property type="entry name" value="MYOSIN-11"/>
    <property type="match status" value="1"/>
</dbReference>
<name>A0AAV2PRK8_MEGNR</name>
<evidence type="ECO:0000313" key="14">
    <source>
        <dbReference type="Proteomes" id="UP001497623"/>
    </source>
</evidence>
<keyword evidence="14" id="KW-1185">Reference proteome</keyword>
<evidence type="ECO:0000256" key="9">
    <source>
        <dbReference type="SAM" id="Coils"/>
    </source>
</evidence>
<feature type="binding site" evidence="8">
    <location>
        <begin position="182"/>
        <end position="189"/>
    </location>
    <ligand>
        <name>ATP</name>
        <dbReference type="ChEBI" id="CHEBI:30616"/>
    </ligand>
</feature>
<dbReference type="GO" id="GO:0048513">
    <property type="term" value="P:animal organ development"/>
    <property type="evidence" value="ECO:0007669"/>
    <property type="project" value="UniProtKB-ARBA"/>
</dbReference>
<dbReference type="GO" id="GO:0031033">
    <property type="term" value="P:myosin filament organization"/>
    <property type="evidence" value="ECO:0007669"/>
    <property type="project" value="UniProtKB-ARBA"/>
</dbReference>
<dbReference type="FunFam" id="1.10.10.820:FF:000001">
    <property type="entry name" value="Myosin heavy chain"/>
    <property type="match status" value="1"/>
</dbReference>
<accession>A0AAV2PRK8</accession>
<feature type="region of interest" description="Actin-binding" evidence="8">
    <location>
        <begin position="658"/>
        <end position="680"/>
    </location>
</feature>
<dbReference type="Gene3D" id="1.20.5.340">
    <property type="match status" value="3"/>
</dbReference>
<dbReference type="InterPro" id="IPR004009">
    <property type="entry name" value="SH3_Myosin"/>
</dbReference>
<dbReference type="PRINTS" id="PR00193">
    <property type="entry name" value="MYOSINHEAVY"/>
</dbReference>
<evidence type="ECO:0000256" key="5">
    <source>
        <dbReference type="ARBA" id="ARBA00023123"/>
    </source>
</evidence>
<evidence type="ECO:0000256" key="3">
    <source>
        <dbReference type="ARBA" id="ARBA00022840"/>
    </source>
</evidence>
<dbReference type="GO" id="GO:0030017">
    <property type="term" value="C:sarcomere"/>
    <property type="evidence" value="ECO:0007669"/>
    <property type="project" value="UniProtKB-ARBA"/>
</dbReference>
<evidence type="ECO:0000256" key="6">
    <source>
        <dbReference type="ARBA" id="ARBA00023175"/>
    </source>
</evidence>
<keyword evidence="2 8" id="KW-0547">Nucleotide-binding</keyword>
<dbReference type="Pfam" id="PF00063">
    <property type="entry name" value="Myosin_head"/>
    <property type="match status" value="1"/>
</dbReference>
<dbReference type="Pfam" id="PF01576">
    <property type="entry name" value="Myosin_tail_1"/>
    <property type="match status" value="1"/>
</dbReference>
<dbReference type="Gene3D" id="2.30.30.360">
    <property type="entry name" value="Myosin S1 fragment, N-terminal"/>
    <property type="match status" value="1"/>
</dbReference>
<dbReference type="InterPro" id="IPR001609">
    <property type="entry name" value="Myosin_head_motor_dom-like"/>
</dbReference>
<dbReference type="FunFam" id="1.20.5.370:FF:000001">
    <property type="entry name" value="Myosin heavy chain"/>
    <property type="match status" value="1"/>
</dbReference>
<comment type="similarity">
    <text evidence="1 8">Belongs to the TRAFAC class myosin-kinesin ATPase superfamily. Myosin family.</text>
</comment>
<feature type="coiled-coil region" evidence="9">
    <location>
        <begin position="1333"/>
        <end position="1417"/>
    </location>
</feature>
<evidence type="ECO:0000313" key="13">
    <source>
        <dbReference type="EMBL" id="CAL4062729.1"/>
    </source>
</evidence>
<dbReference type="GO" id="GO:0006936">
    <property type="term" value="P:muscle contraction"/>
    <property type="evidence" value="ECO:0007669"/>
    <property type="project" value="UniProtKB-ARBA"/>
</dbReference>
<dbReference type="SUPFAM" id="SSF52540">
    <property type="entry name" value="P-loop containing nucleoside triphosphate hydrolases"/>
    <property type="match status" value="1"/>
</dbReference>
<dbReference type="GO" id="GO:0048731">
    <property type="term" value="P:system development"/>
    <property type="evidence" value="ECO:0007669"/>
    <property type="project" value="UniProtKB-ARBA"/>
</dbReference>
<dbReference type="FunFam" id="1.20.5.370:FF:000010">
    <property type="entry name" value="Myosin heavy chain, isoform G"/>
    <property type="match status" value="1"/>
</dbReference>
<comment type="caution">
    <text evidence="13">The sequence shown here is derived from an EMBL/GenBank/DDBJ whole genome shotgun (WGS) entry which is preliminary data.</text>
</comment>
<dbReference type="GO" id="GO:0005524">
    <property type="term" value="F:ATP binding"/>
    <property type="evidence" value="ECO:0007669"/>
    <property type="project" value="UniProtKB-UniRule"/>
</dbReference>
<dbReference type="InterPro" id="IPR008989">
    <property type="entry name" value="Myosin_S1_N"/>
</dbReference>
<gene>
    <name evidence="13" type="ORF">MNOR_LOCUS2786</name>
</gene>
<dbReference type="InterPro" id="IPR014751">
    <property type="entry name" value="XRCC4-like_C"/>
</dbReference>
<dbReference type="PROSITE" id="PS51456">
    <property type="entry name" value="MYOSIN_MOTOR"/>
    <property type="match status" value="1"/>
</dbReference>
<feature type="region of interest" description="Disordered" evidence="10">
    <location>
        <begin position="1678"/>
        <end position="1699"/>
    </location>
</feature>
<feature type="coiled-coil region" evidence="9">
    <location>
        <begin position="1020"/>
        <end position="1079"/>
    </location>
</feature>
<dbReference type="SUPFAM" id="SSF90257">
    <property type="entry name" value="Myosin rod fragments"/>
    <property type="match status" value="4"/>
</dbReference>
<dbReference type="SMART" id="SM00242">
    <property type="entry name" value="MYSc"/>
    <property type="match status" value="1"/>
</dbReference>
<keyword evidence="7 8" id="KW-0009">Actin-binding</keyword>
<dbReference type="GO" id="GO:0016459">
    <property type="term" value="C:myosin complex"/>
    <property type="evidence" value="ECO:0007669"/>
    <property type="project" value="UniProtKB-KW"/>
</dbReference>
<dbReference type="Gene3D" id="1.10.10.820">
    <property type="match status" value="1"/>
</dbReference>
<dbReference type="Gene3D" id="1.20.120.720">
    <property type="entry name" value="Myosin VI head, motor domain, U50 subdomain"/>
    <property type="match status" value="1"/>
</dbReference>
<feature type="domain" description="Myosin N-terminal SH3-like" evidence="12">
    <location>
        <begin position="35"/>
        <end position="85"/>
    </location>
</feature>
<dbReference type="GO" id="GO:0042802">
    <property type="term" value="F:identical protein binding"/>
    <property type="evidence" value="ECO:0007669"/>
    <property type="project" value="UniProtKB-ARBA"/>
</dbReference>
<feature type="region of interest" description="Disordered" evidence="10">
    <location>
        <begin position="624"/>
        <end position="648"/>
    </location>
</feature>
<dbReference type="PANTHER" id="PTHR13140">
    <property type="entry name" value="MYOSIN"/>
    <property type="match status" value="1"/>
</dbReference>
<dbReference type="Gene3D" id="1.20.58.530">
    <property type="match status" value="1"/>
</dbReference>
<dbReference type="Gene3D" id="1.20.5.370">
    <property type="match status" value="3"/>
</dbReference>
<dbReference type="GO" id="GO:0007015">
    <property type="term" value="P:actin filament organization"/>
    <property type="evidence" value="ECO:0007669"/>
    <property type="project" value="TreeGrafter"/>
</dbReference>
<dbReference type="FunFam" id="1.20.120.720:FF:000001">
    <property type="entry name" value="Myosin heavy chain, muscle"/>
    <property type="match status" value="1"/>
</dbReference>
<dbReference type="GO" id="GO:0045214">
    <property type="term" value="P:sarcomere organization"/>
    <property type="evidence" value="ECO:0007669"/>
    <property type="project" value="UniProtKB-ARBA"/>
</dbReference>
<dbReference type="FunFam" id="1.20.58.530:FF:000001">
    <property type="entry name" value="Myosin heavy chain"/>
    <property type="match status" value="1"/>
</dbReference>
<dbReference type="PROSITE" id="PS51844">
    <property type="entry name" value="SH3_LIKE"/>
    <property type="match status" value="1"/>
</dbReference>
<sequence length="1905" mass="216317">MPGHLKKSEGPDPDPTEFLFVSREDKMKDMAKPYDAKKDCWVADPDPEIGFKLGEITKEEGDMIEVMIDCMPKKFKADQVKPVNPPKFEKAVDVSDLTYLNDASVLYNLKARYQAKLMYTYSGLFCIAVNPYKRYPIYTGRAAKIYMGKRRNEVPPHVFAISENAYANMRQNSQNQSMLITGESGAGKTENTKKVITYFGYVGASGAKLKPGEKAKASLEDQIVATNPVLEAFGNAKTTRNDNSSRFGKFIRIHFQPNGKLAGADIENYLLEKSRVVDQAKQERGYHIFYNVMSDHVDYLKKMCKLTDDIYDYPWQSKGKVTVASIDDKEDMEYAHNAFSMLLFPDDIRDYIYQITASTMHCGNMKFKQKGRDDQAEPDGDEAARIIAELSGVDPDQMLTNYCKPKIKVGAELLVKGQTVEKATDSVGAMAKGMFDRLFSYLVITCNKTLFTGMKRHSFIGVLDIAGFEIFDYNGFEQICINFCNEKLQQFFNHHMFVLEQEEYKKEEIQWVFIDFGMDLAACIELFEKPMGLLSILEEESMFPKATDKSFAEKLTANCLGKSVAFIKPKGDAHFGCCHYAGVVNYNITGWLEKNKDPLNDTVCDQLKKGTNVLLVELFANHPGQSAPAEDKSAKGGKGGKKKSGGFKTVSSGYREQLNNLLVTLNATDPHFIRCIVPNECKCPGMVTAALVMHQLTCNGVLEGIRICQLGLPNRMIYADFKQRYAILGAQFFATMGDHEAVKATFDDVGLDAEKYRVGSTKVFFRAGVLGEVEEIRDNVIGAMVCLVQNWVRGFMGRRKFKLLQEQRVALTVVQRNIRKYIGMKSWIWFYLWVRVKPLISMPSIANAIKELKVRSEASVGACKIAEEKAIFLEAQHGQLLGDIVSLKDEVEATAGNAASFIENFALISAQKDELEKELTNTAKLYEAEQEAKNEIINQKKVVEMDVLAVKGDLDVLAGDLAKLNSEKDNRDHQIRVYNDEIAHTEELLGKATKEKKLLQEINAKNSEEFGGVDERASHLNKIKQKLESTHDELNSALNNEKKKRANLEKEKRKVEGDVKLTMETVGDLERNKKELESLVFKKDAEWSMFASKYEDEQMNSGKVGKYIKELQSKVEELEDEVKHENNARAKAESGKKKLERDYGDITDRLDEAGGATLAQVELYKKREAEYAKIKRDIEESNIQHDAAVAAFRKKHNDSVAEMSEQLDHLSKLKQKLDKEKDVMRHEAEEAKAAMDALAHDKAAAEKTGKTVHAHILEIQTKLDEVNRCVSDFDCIKKKLSVENGDLLRQLEEAGAQYSQLYKITQNLGAQLEGIKKVAYDENKERVCLLGKYRNLEHDLDGLREQLNEESDAKWELQRSLQRANADANMYRAKYESEGIARAEELEAARLKISARLEEAEQQIEQLNFKNTSLEKIKARIGTEFDVMSADCSRAQALAAAAEKKQRNFEKVISEWKMKVDDLARDVDASQLEARNYSAELFKAKAQYDESLEHLDVERRANKQLSEEIKDLMDQICEGGRNLHDMSKNVKKYEIEKEELQAALEEAETALENEENKVLKSQLELSQVKQEIDRRVHQKEEEFDATRKVHIKAVENMQAALEAEAKARAEALRQKAKYEADIHELEISLDHANKANSDLAKTIKKVGLDIKTMQDKYMEENNLASEFREQFSVAERRGNSLHGELEESRTLLEQSDRGRRQAEADLADVNEQYQDLYNQHNSLSIVKRKIESEYQTLSADLNEMLNDAKASEDKAKKAMVDAARLADELRAEQEQSHNLGTQKKSLEAQYKDLHLKLDEAETSQLKSGKRAYSKLEARIHELEVQFDDEARKHSDAQKSLRKAERKIKELTFQSEEDKKNHERMQDLVDKLQLKVKTYKRQIEEAEEIAALNLAKYRKAEGELSA</sequence>
<dbReference type="EMBL" id="CAXKWB010000890">
    <property type="protein sequence ID" value="CAL4062729.1"/>
    <property type="molecule type" value="Genomic_DNA"/>
</dbReference>
<evidence type="ECO:0008006" key="15">
    <source>
        <dbReference type="Google" id="ProtNLM"/>
    </source>
</evidence>
<proteinExistence type="inferred from homology"/>
<protein>
    <recommendedName>
        <fullName evidence="15">Myosin heavy chain</fullName>
    </recommendedName>
</protein>
<keyword evidence="6 8" id="KW-0505">Motor protein</keyword>
<evidence type="ECO:0000256" key="1">
    <source>
        <dbReference type="ARBA" id="ARBA00008314"/>
    </source>
</evidence>
<evidence type="ECO:0000256" key="10">
    <source>
        <dbReference type="SAM" id="MobiDB-lite"/>
    </source>
</evidence>
<keyword evidence="4 9" id="KW-0175">Coiled coil</keyword>
<dbReference type="InterPro" id="IPR036961">
    <property type="entry name" value="Kinesin_motor_dom_sf"/>
</dbReference>
<feature type="domain" description="Myosin motor" evidence="11">
    <location>
        <begin position="89"/>
        <end position="778"/>
    </location>
</feature>
<dbReference type="GO" id="GO:0051015">
    <property type="term" value="F:actin filament binding"/>
    <property type="evidence" value="ECO:0007669"/>
    <property type="project" value="InterPro"/>
</dbReference>
<dbReference type="Proteomes" id="UP001497623">
    <property type="component" value="Unassembled WGS sequence"/>
</dbReference>
<dbReference type="CDD" id="cd01377">
    <property type="entry name" value="MYSc_class_II"/>
    <property type="match status" value="1"/>
</dbReference>
<dbReference type="Pfam" id="PF02736">
    <property type="entry name" value="Myosin_N"/>
    <property type="match status" value="1"/>
</dbReference>
<evidence type="ECO:0000256" key="7">
    <source>
        <dbReference type="ARBA" id="ARBA00023203"/>
    </source>
</evidence>